<dbReference type="Gene3D" id="2.60.120.1140">
    <property type="entry name" value="Protein of unknown function DUF192"/>
    <property type="match status" value="1"/>
</dbReference>
<reference evidence="1 2" key="1">
    <citation type="journal article" date="2015" name="Nature">
        <title>rRNA introns, odd ribosomes, and small enigmatic genomes across a large radiation of phyla.</title>
        <authorList>
            <person name="Brown C.T."/>
            <person name="Hug L.A."/>
            <person name="Thomas B.C."/>
            <person name="Sharon I."/>
            <person name="Castelle C.J."/>
            <person name="Singh A."/>
            <person name="Wilkins M.J."/>
            <person name="Williams K.H."/>
            <person name="Banfield J.F."/>
        </authorList>
    </citation>
    <scope>NUCLEOTIDE SEQUENCE [LARGE SCALE GENOMIC DNA]</scope>
</reference>
<dbReference type="Proteomes" id="UP000034785">
    <property type="component" value="Unassembled WGS sequence"/>
</dbReference>
<organism evidence="1 2">
    <name type="scientific">Candidatus Daviesbacteria bacterium GW2011_GWA2_42_7</name>
    <dbReference type="NCBI Taxonomy" id="1618425"/>
    <lineage>
        <taxon>Bacteria</taxon>
        <taxon>Candidatus Daviesiibacteriota</taxon>
    </lineage>
</organism>
<dbReference type="AlphaFoldDB" id="A0A0G1BBC0"/>
<name>A0A0G1BBC0_9BACT</name>
<dbReference type="Pfam" id="PF02643">
    <property type="entry name" value="DUF192"/>
    <property type="match status" value="1"/>
</dbReference>
<dbReference type="InterPro" id="IPR003795">
    <property type="entry name" value="DUF192"/>
</dbReference>
<dbReference type="PANTHER" id="PTHR37953">
    <property type="entry name" value="UPF0127 PROTEIN MJ1496"/>
    <property type="match status" value="1"/>
</dbReference>
<evidence type="ECO:0008006" key="3">
    <source>
        <dbReference type="Google" id="ProtNLM"/>
    </source>
</evidence>
<evidence type="ECO:0000313" key="2">
    <source>
        <dbReference type="Proteomes" id="UP000034785"/>
    </source>
</evidence>
<sequence length="163" mass="17961">MIKKFAIQVAVLLIVAFTALYLSFNQNLIKPLVPGNQVPTQTKVKINETLVNIEVADTAPERSKGLSGRTSLANDSGMLFVFPESKKYQFWMKGMKFPLDLIFIQNGKVVDLIKAASPPPEGQDDTSLTIYEPTIPIDMLLEVNSGFSGANNIKVGDQVYLIK</sequence>
<dbReference type="PANTHER" id="PTHR37953:SF1">
    <property type="entry name" value="UPF0127 PROTEIN MJ1496"/>
    <property type="match status" value="1"/>
</dbReference>
<gene>
    <name evidence="1" type="ORF">UV41_C0019G0009</name>
</gene>
<dbReference type="InterPro" id="IPR038695">
    <property type="entry name" value="Saro_0823-like_sf"/>
</dbReference>
<protein>
    <recommendedName>
        <fullName evidence="3">DUF192 domain-containing protein</fullName>
    </recommendedName>
</protein>
<comment type="caution">
    <text evidence="1">The sequence shown here is derived from an EMBL/GenBank/DDBJ whole genome shotgun (WGS) entry which is preliminary data.</text>
</comment>
<proteinExistence type="predicted"/>
<dbReference type="EMBL" id="LCEJ01000019">
    <property type="protein sequence ID" value="KKS70577.1"/>
    <property type="molecule type" value="Genomic_DNA"/>
</dbReference>
<evidence type="ECO:0000313" key="1">
    <source>
        <dbReference type="EMBL" id="KKS70577.1"/>
    </source>
</evidence>
<accession>A0A0G1BBC0</accession>